<feature type="compositionally biased region" description="Basic and acidic residues" evidence="1">
    <location>
        <begin position="580"/>
        <end position="594"/>
    </location>
</feature>
<feature type="compositionally biased region" description="Gly residues" evidence="1">
    <location>
        <begin position="714"/>
        <end position="725"/>
    </location>
</feature>
<dbReference type="SUPFAM" id="SSF50965">
    <property type="entry name" value="Galactose oxidase, central domain"/>
    <property type="match status" value="1"/>
</dbReference>
<name>A0A2P5HSB0_DIAHE</name>
<feature type="region of interest" description="Disordered" evidence="1">
    <location>
        <begin position="700"/>
        <end position="733"/>
    </location>
</feature>
<dbReference type="AlphaFoldDB" id="A0A2P5HSB0"/>
<feature type="transmembrane region" description="Helical" evidence="2">
    <location>
        <begin position="493"/>
        <end position="516"/>
    </location>
</feature>
<keyword evidence="2" id="KW-1133">Transmembrane helix</keyword>
<dbReference type="InterPro" id="IPR015915">
    <property type="entry name" value="Kelch-typ_b-propeller"/>
</dbReference>
<keyword evidence="5" id="KW-1185">Reference proteome</keyword>
<keyword evidence="2" id="KW-0472">Membrane</keyword>
<dbReference type="InParanoid" id="A0A2P5HSB0"/>
<feature type="compositionally biased region" description="Low complexity" evidence="1">
    <location>
        <begin position="455"/>
        <end position="478"/>
    </location>
</feature>
<feature type="compositionally biased region" description="Low complexity" evidence="1">
    <location>
        <begin position="530"/>
        <end position="542"/>
    </location>
</feature>
<protein>
    <submittedName>
        <fullName evidence="4">Kelch repeat protein</fullName>
    </submittedName>
</protein>
<feature type="chain" id="PRO_5015105146" evidence="3">
    <location>
        <begin position="26"/>
        <end position="733"/>
    </location>
</feature>
<dbReference type="Proteomes" id="UP000094444">
    <property type="component" value="Unassembled WGS sequence"/>
</dbReference>
<feature type="signal peptide" evidence="3">
    <location>
        <begin position="1"/>
        <end position="25"/>
    </location>
</feature>
<feature type="region of interest" description="Disordered" evidence="1">
    <location>
        <begin position="435"/>
        <end position="478"/>
    </location>
</feature>
<evidence type="ECO:0000256" key="1">
    <source>
        <dbReference type="SAM" id="MobiDB-lite"/>
    </source>
</evidence>
<gene>
    <name evidence="4" type="ORF">DHEL01_v208482</name>
</gene>
<comment type="caution">
    <text evidence="4">The sequence shown here is derived from an EMBL/GenBank/DDBJ whole genome shotgun (WGS) entry which is preliminary data.</text>
</comment>
<evidence type="ECO:0000256" key="3">
    <source>
        <dbReference type="SAM" id="SignalP"/>
    </source>
</evidence>
<sequence>MRKPRFSKVAISHWLVTCYWPHVSAACAAVLQSRQNPRVPSSTEFVRRSFAVGAVLGDFVYIDGGEVSQANGNQLSGNNSPSPETSTLSINLQESWTNNTVPIQVISKQATLLNSQAVWIDEPGKSFWIWGGAAADGTPPPPDQAWEFSADGDGGGSWSLEPPSNPRIFNELSRPVGCAHTQGGGVGYCMGGLLTSQSNISVESDTAVAGLVRFGMSSSVWTNTSAPRTLVNAQAEYVPFGPNGLILLLGGTSGDSPPVFNDFANITFHDPITQEPFYQQATGTIPTGRQRFCSVAVPGPDKTFEVFLYGGLTADNTVSDEVFVLSLPGFVFTKADSPGATTARADHACVAVGSGKRQMLSIGGTDASKGYPAEFEDPDPWAQGLGVFDMTGLRWTDGYDSDAAAYDTPDVVKDFYRDGGLARVQWTSDEVEGLFSSTTPGFDGGSGNNSPAGSDGNNKNDINNDNNNKNNNGNDANNPYGSGLTSGLSRQTIIGISIGVSAALPILIAGVCFFCCRRRQHQWRRRRPGAPSKSISAITTTTIHHHPKRRRSSDATSKASYARASSEVSNHRRPLVAHPFESKKKEWEGGEEKGGGGGGGARHLAVPAQPGPSLARASLEQYSVHIKGNATPIILDSAAMTAARRREQQQRQHRFSALLRPPQRKPVPALQPQQALGGNPVTIHSELADRRGRPALQAIRTRAARRSSTEGELAEGGGGGGGGGVRVYQDRPA</sequence>
<dbReference type="OrthoDB" id="540004at2759"/>
<dbReference type="SUPFAM" id="SSF117281">
    <property type="entry name" value="Kelch motif"/>
    <property type="match status" value="1"/>
</dbReference>
<keyword evidence="3" id="KW-0732">Signal</keyword>
<evidence type="ECO:0000313" key="5">
    <source>
        <dbReference type="Proteomes" id="UP000094444"/>
    </source>
</evidence>
<dbReference type="STRING" id="158607.A0A2P5HSB0"/>
<accession>A0A2P5HSB0</accession>
<proteinExistence type="predicted"/>
<dbReference type="PROSITE" id="PS51257">
    <property type="entry name" value="PROKAR_LIPOPROTEIN"/>
    <property type="match status" value="1"/>
</dbReference>
<keyword evidence="2" id="KW-0812">Transmembrane</keyword>
<evidence type="ECO:0000256" key="2">
    <source>
        <dbReference type="SAM" id="Phobius"/>
    </source>
</evidence>
<organism evidence="4 5">
    <name type="scientific">Diaporthe helianthi</name>
    <dbReference type="NCBI Taxonomy" id="158607"/>
    <lineage>
        <taxon>Eukaryota</taxon>
        <taxon>Fungi</taxon>
        <taxon>Dikarya</taxon>
        <taxon>Ascomycota</taxon>
        <taxon>Pezizomycotina</taxon>
        <taxon>Sordariomycetes</taxon>
        <taxon>Sordariomycetidae</taxon>
        <taxon>Diaporthales</taxon>
        <taxon>Diaporthaceae</taxon>
        <taxon>Diaporthe</taxon>
    </lineage>
</organism>
<dbReference type="InterPro" id="IPR011043">
    <property type="entry name" value="Gal_Oxase/kelch_b-propeller"/>
</dbReference>
<feature type="region of interest" description="Disordered" evidence="1">
    <location>
        <begin position="523"/>
        <end position="603"/>
    </location>
</feature>
<reference evidence="4" key="1">
    <citation type="submission" date="2017-09" db="EMBL/GenBank/DDBJ databases">
        <title>Polyketide synthases of a Diaporthe helianthi virulent isolate.</title>
        <authorList>
            <person name="Baroncelli R."/>
        </authorList>
    </citation>
    <scope>NUCLEOTIDE SEQUENCE [LARGE SCALE GENOMIC DNA]</scope>
    <source>
        <strain evidence="4">7/96</strain>
    </source>
</reference>
<evidence type="ECO:0000313" key="4">
    <source>
        <dbReference type="EMBL" id="POS73121.1"/>
    </source>
</evidence>
<dbReference type="EMBL" id="MAVT02000858">
    <property type="protein sequence ID" value="POS73121.1"/>
    <property type="molecule type" value="Genomic_DNA"/>
</dbReference>